<dbReference type="Pfam" id="PF19909">
    <property type="entry name" value="DUF6382"/>
    <property type="match status" value="1"/>
</dbReference>
<sequence>MEFTFEAIGTNTFLTYMADIEEFDEFSMKMLEHNEIEGILPFSYLQENRKKKIRYAITSYETLESYIRRPLSLPKILNILESIARTALELEEYMLYMNGIVLEPSYMYTEIGTGKTRLVYLPVKNTGNIDVFGFLRNLLGTIQYEAPENAVCILRISNDINSGKITGLEQLLTAIRDAEGDRGKIKIPQTDSPVIHQKTDEKPEPVWEPEPVQYMPVMQQPIKAEEEKTKEEKPKEKGKKSFGLFGGEKKEKEKAKPKKKKQDAKMISPGFAIPGMGPEITTPPVADAAEIPVSSEIQGGKKGFSGFKKKAKTESAPAVRKGAFPMEAPLMNIPAYPLNEEKKLDFGKTIISQPDDEVTVVEGCGENPGQHISYILRRANGQKMYLEQNITKIGRESAYVDFYIGDNLQIGRSHAEIIRRGQDFFIKDNNSKNHTYVNGRMVVGEELVQLKAGDTITLANEVFEYHEI</sequence>
<dbReference type="Pfam" id="PF00498">
    <property type="entry name" value="FHA"/>
    <property type="match status" value="1"/>
</dbReference>
<dbReference type="Gene3D" id="2.60.200.20">
    <property type="match status" value="1"/>
</dbReference>
<proteinExistence type="predicted"/>
<dbReference type="CDD" id="cd00060">
    <property type="entry name" value="FHA"/>
    <property type="match status" value="1"/>
</dbReference>
<comment type="caution">
    <text evidence="3">The sequence shown here is derived from an EMBL/GenBank/DDBJ whole genome shotgun (WGS) entry which is preliminary data.</text>
</comment>
<keyword evidence="4" id="KW-1185">Reference proteome</keyword>
<feature type="compositionally biased region" description="Basic and acidic residues" evidence="1">
    <location>
        <begin position="225"/>
        <end position="235"/>
    </location>
</feature>
<dbReference type="InterPro" id="IPR045962">
    <property type="entry name" value="DUF6382"/>
</dbReference>
<dbReference type="GeneID" id="97987333"/>
<dbReference type="PROSITE" id="PS50006">
    <property type="entry name" value="FHA_DOMAIN"/>
    <property type="match status" value="1"/>
</dbReference>
<evidence type="ECO:0000259" key="2">
    <source>
        <dbReference type="PROSITE" id="PS50006"/>
    </source>
</evidence>
<evidence type="ECO:0000313" key="3">
    <source>
        <dbReference type="EMBL" id="RGE61004.1"/>
    </source>
</evidence>
<evidence type="ECO:0000313" key="4">
    <source>
        <dbReference type="Proteomes" id="UP000260812"/>
    </source>
</evidence>
<dbReference type="InterPro" id="IPR000253">
    <property type="entry name" value="FHA_dom"/>
</dbReference>
<dbReference type="SUPFAM" id="SSF49879">
    <property type="entry name" value="SMAD/FHA domain"/>
    <property type="match status" value="1"/>
</dbReference>
<evidence type="ECO:0000256" key="1">
    <source>
        <dbReference type="SAM" id="MobiDB-lite"/>
    </source>
</evidence>
<dbReference type="Proteomes" id="UP000260812">
    <property type="component" value="Unassembled WGS sequence"/>
</dbReference>
<accession>A0A3E3I5Y5</accession>
<dbReference type="SMART" id="SM00240">
    <property type="entry name" value="FHA"/>
    <property type="match status" value="1"/>
</dbReference>
<protein>
    <submittedName>
        <fullName evidence="3">FHA domain-containing protein</fullName>
    </submittedName>
</protein>
<reference evidence="3" key="1">
    <citation type="submission" date="2018-08" db="EMBL/GenBank/DDBJ databases">
        <title>A genome reference for cultivated species of the human gut microbiota.</title>
        <authorList>
            <person name="Zou Y."/>
            <person name="Xue W."/>
            <person name="Luo G."/>
        </authorList>
    </citation>
    <scope>NUCLEOTIDE SEQUENCE [LARGE SCALE GENOMIC DNA]</scope>
    <source>
        <strain evidence="3">TF05-5AC</strain>
    </source>
</reference>
<dbReference type="AlphaFoldDB" id="A0A3E3I5Y5"/>
<dbReference type="EMBL" id="QVLV01000006">
    <property type="protein sequence ID" value="RGE61004.1"/>
    <property type="molecule type" value="Genomic_DNA"/>
</dbReference>
<gene>
    <name evidence="3" type="ORF">DXC51_10710</name>
</gene>
<organism evidence="3 4">
    <name type="scientific">Eisenbergiella massiliensis</name>
    <dbReference type="NCBI Taxonomy" id="1720294"/>
    <lineage>
        <taxon>Bacteria</taxon>
        <taxon>Bacillati</taxon>
        <taxon>Bacillota</taxon>
        <taxon>Clostridia</taxon>
        <taxon>Lachnospirales</taxon>
        <taxon>Lachnospiraceae</taxon>
        <taxon>Eisenbergiella</taxon>
    </lineage>
</organism>
<dbReference type="InterPro" id="IPR008984">
    <property type="entry name" value="SMAD_FHA_dom_sf"/>
</dbReference>
<feature type="domain" description="FHA" evidence="2">
    <location>
        <begin position="391"/>
        <end position="442"/>
    </location>
</feature>
<feature type="region of interest" description="Disordered" evidence="1">
    <location>
        <begin position="225"/>
        <end position="278"/>
    </location>
</feature>
<name>A0A3E3I5Y5_9FIRM</name>
<dbReference type="RefSeq" id="WP_117544511.1">
    <property type="nucleotide sequence ID" value="NZ_JBKUNB010000027.1"/>
</dbReference>